<evidence type="ECO:0000313" key="8">
    <source>
        <dbReference type="EMBL" id="MSV25382.1"/>
    </source>
</evidence>
<dbReference type="PROSITE" id="PS51160">
    <property type="entry name" value="ACYLPHOSPHATASE_3"/>
    <property type="match status" value="1"/>
</dbReference>
<reference evidence="8 9" key="1">
    <citation type="submission" date="2019-08" db="EMBL/GenBank/DDBJ databases">
        <title>In-depth cultivation of the pig gut microbiome towards novel bacterial diversity and tailored functional studies.</title>
        <authorList>
            <person name="Wylensek D."/>
            <person name="Hitch T.C.A."/>
            <person name="Clavel T."/>
        </authorList>
    </citation>
    <scope>NUCLEOTIDE SEQUENCE [LARGE SCALE GENOMIC DNA]</scope>
    <source>
        <strain evidence="9">WCA-380-WT-3B3</strain>
    </source>
</reference>
<feature type="domain" description="Acylphosphatase-like" evidence="7">
    <location>
        <begin position="6"/>
        <end position="93"/>
    </location>
</feature>
<dbReference type="RefSeq" id="WP_154621143.1">
    <property type="nucleotide sequence ID" value="NZ_CBCTNG010000002.1"/>
</dbReference>
<dbReference type="Proteomes" id="UP000430222">
    <property type="component" value="Unassembled WGS sequence"/>
</dbReference>
<evidence type="ECO:0000256" key="5">
    <source>
        <dbReference type="PROSITE-ProRule" id="PRU00520"/>
    </source>
</evidence>
<organism evidence="8 9">
    <name type="scientific">Selenomonas montiformis</name>
    <dbReference type="NCBI Taxonomy" id="2652285"/>
    <lineage>
        <taxon>Bacteria</taxon>
        <taxon>Bacillati</taxon>
        <taxon>Bacillota</taxon>
        <taxon>Negativicutes</taxon>
        <taxon>Selenomonadales</taxon>
        <taxon>Selenomonadaceae</taxon>
        <taxon>Selenomonas</taxon>
    </lineage>
</organism>
<dbReference type="InterPro" id="IPR001792">
    <property type="entry name" value="Acylphosphatase-like_dom"/>
</dbReference>
<evidence type="ECO:0000256" key="3">
    <source>
        <dbReference type="ARBA" id="ARBA00015991"/>
    </source>
</evidence>
<dbReference type="SUPFAM" id="SSF54975">
    <property type="entry name" value="Acylphosphatase/BLUF domain-like"/>
    <property type="match status" value="1"/>
</dbReference>
<dbReference type="EC" id="3.6.1.7" evidence="2 5"/>
<feature type="active site" evidence="5">
    <location>
        <position position="21"/>
    </location>
</feature>
<dbReference type="PANTHER" id="PTHR47268">
    <property type="entry name" value="ACYLPHOSPHATASE"/>
    <property type="match status" value="1"/>
</dbReference>
<gene>
    <name evidence="8" type="ORF">FYJ78_09385</name>
</gene>
<comment type="catalytic activity">
    <reaction evidence="4 5">
        <text>an acyl phosphate + H2O = a carboxylate + phosphate + H(+)</text>
        <dbReference type="Rhea" id="RHEA:14965"/>
        <dbReference type="ChEBI" id="CHEBI:15377"/>
        <dbReference type="ChEBI" id="CHEBI:15378"/>
        <dbReference type="ChEBI" id="CHEBI:29067"/>
        <dbReference type="ChEBI" id="CHEBI:43474"/>
        <dbReference type="ChEBI" id="CHEBI:59918"/>
        <dbReference type="EC" id="3.6.1.7"/>
    </reaction>
</comment>
<dbReference type="Pfam" id="PF00708">
    <property type="entry name" value="Acylphosphatase"/>
    <property type="match status" value="1"/>
</dbReference>
<dbReference type="InterPro" id="IPR036046">
    <property type="entry name" value="Acylphosphatase-like_dom_sf"/>
</dbReference>
<keyword evidence="5" id="KW-0378">Hydrolase</keyword>
<evidence type="ECO:0000256" key="2">
    <source>
        <dbReference type="ARBA" id="ARBA00012150"/>
    </source>
</evidence>
<dbReference type="InterPro" id="IPR020456">
    <property type="entry name" value="Acylphosphatase"/>
</dbReference>
<evidence type="ECO:0000256" key="6">
    <source>
        <dbReference type="RuleBase" id="RU004168"/>
    </source>
</evidence>
<comment type="similarity">
    <text evidence="1 6">Belongs to the acylphosphatase family.</text>
</comment>
<proteinExistence type="inferred from homology"/>
<name>A0A6I2V1Q1_9FIRM</name>
<dbReference type="Gene3D" id="3.30.70.100">
    <property type="match status" value="1"/>
</dbReference>
<dbReference type="GO" id="GO:0003998">
    <property type="term" value="F:acylphosphatase activity"/>
    <property type="evidence" value="ECO:0007669"/>
    <property type="project" value="UniProtKB-EC"/>
</dbReference>
<feature type="active site" evidence="5">
    <location>
        <position position="39"/>
    </location>
</feature>
<accession>A0A6I2V1Q1</accession>
<sequence length="93" mass="10615">MENKIRYTAKATGKVQGVGLRQFVSDHAHELNVTGWIRNMEDGSVRMEVQGTAENVQSLADEIRKGNYYINVEKLEVEKMPLVPDEQTFSIKF</sequence>
<keyword evidence="9" id="KW-1185">Reference proteome</keyword>
<evidence type="ECO:0000256" key="1">
    <source>
        <dbReference type="ARBA" id="ARBA00005614"/>
    </source>
</evidence>
<comment type="caution">
    <text evidence="8">The sequence shown here is derived from an EMBL/GenBank/DDBJ whole genome shotgun (WGS) entry which is preliminary data.</text>
</comment>
<evidence type="ECO:0000313" key="9">
    <source>
        <dbReference type="Proteomes" id="UP000430222"/>
    </source>
</evidence>
<dbReference type="PANTHER" id="PTHR47268:SF4">
    <property type="entry name" value="ACYLPHOSPHATASE"/>
    <property type="match status" value="1"/>
</dbReference>
<dbReference type="AlphaFoldDB" id="A0A6I2V1Q1"/>
<dbReference type="EMBL" id="VUNL01000010">
    <property type="protein sequence ID" value="MSV25382.1"/>
    <property type="molecule type" value="Genomic_DNA"/>
</dbReference>
<evidence type="ECO:0000256" key="4">
    <source>
        <dbReference type="ARBA" id="ARBA00047645"/>
    </source>
</evidence>
<protein>
    <recommendedName>
        <fullName evidence="3 5">acylphosphatase</fullName>
        <ecNumber evidence="2 5">3.6.1.7</ecNumber>
    </recommendedName>
</protein>
<evidence type="ECO:0000259" key="7">
    <source>
        <dbReference type="PROSITE" id="PS51160"/>
    </source>
</evidence>